<protein>
    <submittedName>
        <fullName evidence="1">Uncharacterized protein</fullName>
    </submittedName>
</protein>
<dbReference type="AlphaFoldDB" id="A0A165U9H2"/>
<organism evidence="1 2">
    <name type="scientific">Daedalea quercina L-15889</name>
    <dbReference type="NCBI Taxonomy" id="1314783"/>
    <lineage>
        <taxon>Eukaryota</taxon>
        <taxon>Fungi</taxon>
        <taxon>Dikarya</taxon>
        <taxon>Basidiomycota</taxon>
        <taxon>Agaricomycotina</taxon>
        <taxon>Agaricomycetes</taxon>
        <taxon>Polyporales</taxon>
        <taxon>Fomitopsis</taxon>
    </lineage>
</organism>
<accession>A0A165U9H2</accession>
<reference evidence="1 2" key="1">
    <citation type="journal article" date="2016" name="Mol. Biol. Evol.">
        <title>Comparative Genomics of Early-Diverging Mushroom-Forming Fungi Provides Insights into the Origins of Lignocellulose Decay Capabilities.</title>
        <authorList>
            <person name="Nagy L.G."/>
            <person name="Riley R."/>
            <person name="Tritt A."/>
            <person name="Adam C."/>
            <person name="Daum C."/>
            <person name="Floudas D."/>
            <person name="Sun H."/>
            <person name="Yadav J.S."/>
            <person name="Pangilinan J."/>
            <person name="Larsson K.H."/>
            <person name="Matsuura K."/>
            <person name="Barry K."/>
            <person name="Labutti K."/>
            <person name="Kuo R."/>
            <person name="Ohm R.A."/>
            <person name="Bhattacharya S.S."/>
            <person name="Shirouzu T."/>
            <person name="Yoshinaga Y."/>
            <person name="Martin F.M."/>
            <person name="Grigoriev I.V."/>
            <person name="Hibbett D.S."/>
        </authorList>
    </citation>
    <scope>NUCLEOTIDE SEQUENCE [LARGE SCALE GENOMIC DNA]</scope>
    <source>
        <strain evidence="1 2">L-15889</strain>
    </source>
</reference>
<keyword evidence="2" id="KW-1185">Reference proteome</keyword>
<evidence type="ECO:0000313" key="1">
    <source>
        <dbReference type="EMBL" id="KZT74591.1"/>
    </source>
</evidence>
<dbReference type="EMBL" id="KV429033">
    <property type="protein sequence ID" value="KZT74591.1"/>
    <property type="molecule type" value="Genomic_DNA"/>
</dbReference>
<sequence>MNHIMEQAREDRLAVEYMDMLRGRWDPLKVTLRTLMERPEARTYRLGAGDIALMPEVRDIMCVPEDIQR</sequence>
<name>A0A165U9H2_9APHY</name>
<evidence type="ECO:0000313" key="2">
    <source>
        <dbReference type="Proteomes" id="UP000076727"/>
    </source>
</evidence>
<gene>
    <name evidence="1" type="ORF">DAEQUDRAFT_200452</name>
</gene>
<dbReference type="OrthoDB" id="2745177at2759"/>
<dbReference type="Proteomes" id="UP000076727">
    <property type="component" value="Unassembled WGS sequence"/>
</dbReference>
<proteinExistence type="predicted"/>